<dbReference type="EMBL" id="CP071504">
    <property type="protein sequence ID" value="QSX31792.1"/>
    <property type="molecule type" value="Genomic_DNA"/>
</dbReference>
<protein>
    <submittedName>
        <fullName evidence="5">4'-phosphopantetheinyl transferase superfamily protein</fullName>
    </submittedName>
</protein>
<dbReference type="Pfam" id="PF01648">
    <property type="entry name" value="ACPS"/>
    <property type="match status" value="1"/>
</dbReference>
<evidence type="ECO:0000259" key="3">
    <source>
        <dbReference type="Pfam" id="PF01648"/>
    </source>
</evidence>
<dbReference type="InterPro" id="IPR055066">
    <property type="entry name" value="AASDHPPT_N"/>
</dbReference>
<dbReference type="PANTHER" id="PTHR12215">
    <property type="entry name" value="PHOSPHOPANTETHEINE TRANSFERASE"/>
    <property type="match status" value="1"/>
</dbReference>
<dbReference type="GO" id="GO:0019878">
    <property type="term" value="P:lysine biosynthetic process via aminoadipic acid"/>
    <property type="evidence" value="ECO:0007669"/>
    <property type="project" value="TreeGrafter"/>
</dbReference>
<dbReference type="InterPro" id="IPR037143">
    <property type="entry name" value="4-PPantetheinyl_Trfase_dom_sf"/>
</dbReference>
<organism evidence="5 6">
    <name type="scientific">Shewanella cyperi</name>
    <dbReference type="NCBI Taxonomy" id="2814292"/>
    <lineage>
        <taxon>Bacteria</taxon>
        <taxon>Pseudomonadati</taxon>
        <taxon>Pseudomonadota</taxon>
        <taxon>Gammaproteobacteria</taxon>
        <taxon>Alteromonadales</taxon>
        <taxon>Shewanellaceae</taxon>
        <taxon>Shewanella</taxon>
    </lineage>
</organism>
<evidence type="ECO:0000256" key="1">
    <source>
        <dbReference type="ARBA" id="ARBA00010990"/>
    </source>
</evidence>
<gene>
    <name evidence="5" type="ORF">JYB88_05265</name>
</gene>
<evidence type="ECO:0000313" key="5">
    <source>
        <dbReference type="EMBL" id="QSX31792.1"/>
    </source>
</evidence>
<sequence>MPWVAQQQLASRILLRAILASRTGLSPQALQFSYGDKGKPALVNHPGLQFNLSHSGHWLLLASCDSDHMQLGADIERLRPKTDIDSIMRHYFAGAELAQLQALGSDDRRQAFFDLWALKESFIKATGLGLAQDLRSFGFELDKRTSMTRADFPELESCLAPYGELDGAEWQSWLGRLDDEYRFALTLHKEGVGECCWQRHFSELADWLPG</sequence>
<keyword evidence="6" id="KW-1185">Reference proteome</keyword>
<dbReference type="GO" id="GO:0005829">
    <property type="term" value="C:cytosol"/>
    <property type="evidence" value="ECO:0007669"/>
    <property type="project" value="TreeGrafter"/>
</dbReference>
<proteinExistence type="inferred from homology"/>
<dbReference type="InterPro" id="IPR050559">
    <property type="entry name" value="P-Pant_transferase_sf"/>
</dbReference>
<dbReference type="GO" id="GO:0008897">
    <property type="term" value="F:holo-[acyl-carrier-protein] synthase activity"/>
    <property type="evidence" value="ECO:0007669"/>
    <property type="project" value="InterPro"/>
</dbReference>
<dbReference type="GO" id="GO:0000287">
    <property type="term" value="F:magnesium ion binding"/>
    <property type="evidence" value="ECO:0007669"/>
    <property type="project" value="InterPro"/>
</dbReference>
<evidence type="ECO:0000313" key="6">
    <source>
        <dbReference type="Proteomes" id="UP000663281"/>
    </source>
</evidence>
<feature type="domain" description="4'-phosphopantetheinyl transferase N-terminal" evidence="4">
    <location>
        <begin position="6"/>
        <end position="64"/>
    </location>
</feature>
<dbReference type="InterPro" id="IPR008278">
    <property type="entry name" value="4-PPantetheinyl_Trfase_dom"/>
</dbReference>
<dbReference type="KEGG" id="scyp:JYB88_05265"/>
<dbReference type="Gene3D" id="3.90.470.20">
    <property type="entry name" value="4'-phosphopantetheinyl transferase domain"/>
    <property type="match status" value="1"/>
</dbReference>
<dbReference type="PANTHER" id="PTHR12215:SF10">
    <property type="entry name" value="L-AMINOADIPATE-SEMIALDEHYDE DEHYDROGENASE-PHOSPHOPANTETHEINYL TRANSFERASE"/>
    <property type="match status" value="1"/>
</dbReference>
<evidence type="ECO:0000256" key="2">
    <source>
        <dbReference type="ARBA" id="ARBA00022679"/>
    </source>
</evidence>
<dbReference type="SUPFAM" id="SSF56214">
    <property type="entry name" value="4'-phosphopantetheinyl transferase"/>
    <property type="match status" value="2"/>
</dbReference>
<name>A0A974XNR2_9GAMM</name>
<dbReference type="AlphaFoldDB" id="A0A974XNR2"/>
<feature type="domain" description="4'-phosphopantetheinyl transferase" evidence="3">
    <location>
        <begin position="71"/>
        <end position="158"/>
    </location>
</feature>
<accession>A0A974XNR2</accession>
<reference evidence="5 6" key="1">
    <citation type="submission" date="2021-03" db="EMBL/GenBank/DDBJ databases">
        <title>Novel species identification of genus Shewanella.</title>
        <authorList>
            <person name="Liu G."/>
            <person name="Zhang Q."/>
        </authorList>
    </citation>
    <scope>NUCLEOTIDE SEQUENCE [LARGE SCALE GENOMIC DNA]</scope>
    <source>
        <strain evidence="5 6">FJAT-53726</strain>
    </source>
</reference>
<keyword evidence="2 5" id="KW-0808">Transferase</keyword>
<dbReference type="Proteomes" id="UP000663281">
    <property type="component" value="Chromosome"/>
</dbReference>
<comment type="similarity">
    <text evidence="1">Belongs to the P-Pant transferase superfamily. Gsp/Sfp/HetI/AcpT family.</text>
</comment>
<dbReference type="Pfam" id="PF22624">
    <property type="entry name" value="AASDHPPT_N"/>
    <property type="match status" value="1"/>
</dbReference>
<evidence type="ECO:0000259" key="4">
    <source>
        <dbReference type="Pfam" id="PF22624"/>
    </source>
</evidence>